<gene>
    <name evidence="1" type="ORF">BST44_02660</name>
</gene>
<dbReference type="EMBL" id="MVIJ01000002">
    <property type="protein sequence ID" value="ORB75836.1"/>
    <property type="molecule type" value="Genomic_DNA"/>
</dbReference>
<dbReference type="Proteomes" id="UP000192601">
    <property type="component" value="Unassembled WGS sequence"/>
</dbReference>
<name>A0A1X0KKT3_MYCSC</name>
<keyword evidence="2" id="KW-1185">Reference proteome</keyword>
<protein>
    <submittedName>
        <fullName evidence="1">Uncharacterized protein</fullName>
    </submittedName>
</protein>
<proteinExistence type="predicted"/>
<dbReference type="STRING" id="1783.BST44_02660"/>
<dbReference type="OrthoDB" id="3579809at2"/>
<evidence type="ECO:0000313" key="2">
    <source>
        <dbReference type="Proteomes" id="UP000192601"/>
    </source>
</evidence>
<comment type="caution">
    <text evidence="1">The sequence shown here is derived from an EMBL/GenBank/DDBJ whole genome shotgun (WGS) entry which is preliminary data.</text>
</comment>
<organism evidence="1 2">
    <name type="scientific">Mycobacterium scrofulaceum</name>
    <dbReference type="NCBI Taxonomy" id="1783"/>
    <lineage>
        <taxon>Bacteria</taxon>
        <taxon>Bacillati</taxon>
        <taxon>Actinomycetota</taxon>
        <taxon>Actinomycetes</taxon>
        <taxon>Mycobacteriales</taxon>
        <taxon>Mycobacteriaceae</taxon>
        <taxon>Mycobacterium</taxon>
    </lineage>
</organism>
<dbReference type="RefSeq" id="WP_083174941.1">
    <property type="nucleotide sequence ID" value="NZ_MVIJ01000002.1"/>
</dbReference>
<evidence type="ECO:0000313" key="1">
    <source>
        <dbReference type="EMBL" id="ORB75836.1"/>
    </source>
</evidence>
<reference evidence="1 2" key="1">
    <citation type="submission" date="2017-02" db="EMBL/GenBank/DDBJ databases">
        <title>The new phylogeny of genus Mycobacterium.</title>
        <authorList>
            <person name="Tortoli E."/>
            <person name="Trovato A."/>
            <person name="Cirillo D.M."/>
        </authorList>
    </citation>
    <scope>NUCLEOTIDE SEQUENCE [LARGE SCALE GENOMIC DNA]</scope>
    <source>
        <strain evidence="1 2">DSM 43992</strain>
    </source>
</reference>
<accession>A0A1X0KKT3</accession>
<dbReference type="AlphaFoldDB" id="A0A1X0KKT3"/>
<sequence>MPDPTADEINEWLDSIDIDPADVRDATHFRRIRAAMTNNATQAALAAAVAAARAAGDSWAVIGAALGIGAQGAEQQYGR</sequence>